<keyword evidence="10" id="KW-1185">Reference proteome</keyword>
<feature type="transmembrane region" description="Helical" evidence="7">
    <location>
        <begin position="134"/>
        <end position="156"/>
    </location>
</feature>
<keyword evidence="7" id="KW-1133">Transmembrane helix</keyword>
<feature type="transmembrane region" description="Helical" evidence="7">
    <location>
        <begin position="111"/>
        <end position="128"/>
    </location>
</feature>
<reference evidence="9 10" key="1">
    <citation type="journal article" date="2008" name="Appl. Environ. Microbiol.">
        <title>Genome of the epsilonproteobacterial chemolithoautotroph Sulfurimonas denitrificans.</title>
        <authorList>
            <person name="Sievert S.M."/>
            <person name="Scott K.M."/>
            <person name="Klotz M.G."/>
            <person name="Chain P.S.G."/>
            <person name="Hauser L.J."/>
            <person name="Hemp J."/>
            <person name="Huegler M."/>
            <person name="Land M."/>
            <person name="Lapidus A."/>
            <person name="Larimer F.W."/>
            <person name="Lucas S."/>
            <person name="Malfatti S.A."/>
            <person name="Meyer F."/>
            <person name="Paulsen I.T."/>
            <person name="Ren Q."/>
            <person name="Simon J."/>
            <person name="Bailey K."/>
            <person name="Diaz E."/>
            <person name="Fitzpatrick K.A."/>
            <person name="Glover B."/>
            <person name="Gwatney N."/>
            <person name="Korajkic A."/>
            <person name="Long A."/>
            <person name="Mobberley J.M."/>
            <person name="Pantry S.N."/>
            <person name="Pazder G."/>
            <person name="Peterson S."/>
            <person name="Quintanilla J.D."/>
            <person name="Sprinkle R."/>
            <person name="Stephens J."/>
            <person name="Thomas P."/>
            <person name="Vaughn R."/>
            <person name="Weber M.J."/>
            <person name="Wooten L.L."/>
        </authorList>
    </citation>
    <scope>NUCLEOTIDE SEQUENCE [LARGE SCALE GENOMIC DNA]</scope>
    <source>
        <strain evidence="10">ATCC 33889 / DSM 1251</strain>
    </source>
</reference>
<feature type="transmembrane region" description="Helical" evidence="7">
    <location>
        <begin position="395"/>
        <end position="418"/>
    </location>
</feature>
<dbReference type="Pfam" id="PF05573">
    <property type="entry name" value="NosL"/>
    <property type="match status" value="1"/>
</dbReference>
<evidence type="ECO:0000256" key="4">
    <source>
        <dbReference type="ARBA" id="ARBA00023004"/>
    </source>
</evidence>
<keyword evidence="2" id="KW-1003">Cell membrane</keyword>
<dbReference type="eggNOG" id="COG0348">
    <property type="taxonomic scope" value="Bacteria"/>
</dbReference>
<dbReference type="KEGG" id="tdn:Suden_0275"/>
<evidence type="ECO:0000256" key="6">
    <source>
        <dbReference type="ARBA" id="ARBA00023136"/>
    </source>
</evidence>
<dbReference type="OrthoDB" id="9771372at2"/>
<dbReference type="GO" id="GO:0005886">
    <property type="term" value="C:plasma membrane"/>
    <property type="evidence" value="ECO:0007669"/>
    <property type="project" value="UniProtKB-SubCell"/>
</dbReference>
<feature type="transmembrane region" description="Helical" evidence="7">
    <location>
        <begin position="880"/>
        <end position="901"/>
    </location>
</feature>
<dbReference type="InterPro" id="IPR017900">
    <property type="entry name" value="4Fe4S_Fe_S_CS"/>
</dbReference>
<feature type="transmembrane region" description="Helical" evidence="7">
    <location>
        <begin position="430"/>
        <end position="453"/>
    </location>
</feature>
<dbReference type="PROSITE" id="PS00198">
    <property type="entry name" value="4FE4S_FER_1"/>
    <property type="match status" value="1"/>
</dbReference>
<dbReference type="eggNOG" id="COG5266">
    <property type="taxonomic scope" value="Bacteria"/>
</dbReference>
<proteinExistence type="predicted"/>
<dbReference type="InterPro" id="IPR052378">
    <property type="entry name" value="NosR_regulator"/>
</dbReference>
<dbReference type="RefSeq" id="WP_011371911.1">
    <property type="nucleotide sequence ID" value="NC_007575.1"/>
</dbReference>
<dbReference type="InterPro" id="IPR017896">
    <property type="entry name" value="4Fe4S_Fe-S-bd"/>
</dbReference>
<accession>Q30TX5</accession>
<sequence length="918" mass="104183">MVNFIKRDKNDIYAKPILGFLFKNQKFLLSLKIAVSLLFVYALYFGFAHTLKDNTFTTAVFWGIFWSLFMVVSLPTFGRIFCGICPHGFMGKYITKYGLKKTMPKWMQNRYIGVLLLVFGWWGVYYMFPNLFRTAQGTAILFTVMTIIAFVIYFIYKDMSYCKYICPVGTLTRAYSKLSFTWLGTYKSACNDCRTFECATACPYNLKPFTFDSRNSMTDCTLCMDCSSACEAVSFKVKKPSFSLFSKFQVLNAEVWAFILILASISITMSFHHGIGRSNAAGDMIWAKTAEYLKNYIDFGSIDTIGLFAFVYALIFTILAAVIGMFIASKILKKDFNTVFYDLGYSYAPLFILGSIAHSLETFFLKGYEHIVEGFAYGFGFSLDVAPLANRGDGWLHMFGLLKWVAIVWALIILYKRVKLLDASRVRKIVAFPFAASLIIFFLGINMYTGYIFKTYGKATSTHESHGGGGKLFQSVSTDKAILLQTAKEKNSCATCNMSLTNSYKVNHAAKANNEIKQFCSMHCLAQECSINKRELKDFQAVDAKSLKFINAKEAYYVLGSKIKGIMSKSSKFAFSDKTDAINFVKANGGEIVSFEDAYKNALEDFEEKSSTNSNIATPKDTIYISDTNPFAGKKHGNEHNHGGGRSRIPTKEIWPVFEDTSGNKSCLGVIDAELYLLDADLNKTKISASKKEGCSSVSFAMPNNGYYNLFYIDKKIHEGTLHVKTAKYEIMRFNHSNDAIYDKEKMSAHSIKETPFDILRLREDDETFYHNLYSGENIRVQVLLDGEAIEGADVTLSTKTLWSKTLKTDKDGVATFTLIEDYFPTWNEFNKRYKNEFLLTASYMRDTQGDINGTKYEKVRYSATYPSFYYPNSSQYSSYAYGLSATMLTIILSGFAIYLYRARREKPFKEVRFDEEN</sequence>
<keyword evidence="5" id="KW-0411">Iron-sulfur</keyword>
<evidence type="ECO:0000313" key="9">
    <source>
        <dbReference type="EMBL" id="ABB43556.1"/>
    </source>
</evidence>
<feature type="transmembrane region" description="Helical" evidence="7">
    <location>
        <begin position="27"/>
        <end position="47"/>
    </location>
</feature>
<evidence type="ECO:0000259" key="8">
    <source>
        <dbReference type="Pfam" id="PF12801"/>
    </source>
</evidence>
<evidence type="ECO:0000313" key="10">
    <source>
        <dbReference type="Proteomes" id="UP000002714"/>
    </source>
</evidence>
<keyword evidence="4" id="KW-0408">Iron</keyword>
<dbReference type="InterPro" id="IPR008719">
    <property type="entry name" value="N2O_reductase_NosL"/>
</dbReference>
<evidence type="ECO:0000256" key="2">
    <source>
        <dbReference type="ARBA" id="ARBA00022475"/>
    </source>
</evidence>
<evidence type="ECO:0000256" key="3">
    <source>
        <dbReference type="ARBA" id="ARBA00022723"/>
    </source>
</evidence>
<dbReference type="Gene3D" id="3.30.70.2050">
    <property type="match status" value="1"/>
</dbReference>
<keyword evidence="3" id="KW-0479">Metal-binding</keyword>
<dbReference type="STRING" id="326298.Suden_0275"/>
<dbReference type="GO" id="GO:0046872">
    <property type="term" value="F:metal ion binding"/>
    <property type="evidence" value="ECO:0007669"/>
    <property type="project" value="UniProtKB-KW"/>
</dbReference>
<feature type="transmembrane region" description="Helical" evidence="7">
    <location>
        <begin position="59"/>
        <end position="90"/>
    </location>
</feature>
<feature type="domain" description="4Fe-4S ferredoxin-type" evidence="8">
    <location>
        <begin position="141"/>
        <end position="178"/>
    </location>
</feature>
<dbReference type="SUPFAM" id="SSF160387">
    <property type="entry name" value="NosL/MerB-like"/>
    <property type="match status" value="1"/>
</dbReference>
<dbReference type="GO" id="GO:0051536">
    <property type="term" value="F:iron-sulfur cluster binding"/>
    <property type="evidence" value="ECO:0007669"/>
    <property type="project" value="UniProtKB-KW"/>
</dbReference>
<name>Q30TX5_SULDN</name>
<evidence type="ECO:0000256" key="7">
    <source>
        <dbReference type="SAM" id="Phobius"/>
    </source>
</evidence>
<feature type="domain" description="4Fe-4S ferredoxin-type" evidence="8">
    <location>
        <begin position="58"/>
        <end position="100"/>
    </location>
</feature>
<evidence type="ECO:0000256" key="5">
    <source>
        <dbReference type="ARBA" id="ARBA00023014"/>
    </source>
</evidence>
<dbReference type="HOGENOM" id="CLU_317333_0_0_7"/>
<gene>
    <name evidence="9" type="ordered locus">Suden_0275</name>
</gene>
<protein>
    <submittedName>
        <fullName evidence="9">Polyferredoxin-like protein</fullName>
    </submittedName>
</protein>
<feature type="transmembrane region" description="Helical" evidence="7">
    <location>
        <begin position="255"/>
        <end position="275"/>
    </location>
</feature>
<dbReference type="EMBL" id="CP000153">
    <property type="protein sequence ID" value="ABB43556.1"/>
    <property type="molecule type" value="Genomic_DNA"/>
</dbReference>
<dbReference type="PANTHER" id="PTHR30224:SF4">
    <property type="entry name" value="ELECTRON TRANSPORT PROTEIN YCCM-RELATED"/>
    <property type="match status" value="1"/>
</dbReference>
<dbReference type="AlphaFoldDB" id="Q30TX5"/>
<feature type="transmembrane region" description="Helical" evidence="7">
    <location>
        <begin position="339"/>
        <end position="360"/>
    </location>
</feature>
<comment type="subcellular location">
    <subcellularLocation>
        <location evidence="1">Cell membrane</location>
    </subcellularLocation>
</comment>
<dbReference type="Pfam" id="PF12801">
    <property type="entry name" value="Fer4_5"/>
    <property type="match status" value="2"/>
</dbReference>
<dbReference type="SUPFAM" id="SSF54862">
    <property type="entry name" value="4Fe-4S ferredoxins"/>
    <property type="match status" value="1"/>
</dbReference>
<dbReference type="eggNOG" id="COG4314">
    <property type="taxonomic scope" value="Bacteria"/>
</dbReference>
<dbReference type="Proteomes" id="UP000002714">
    <property type="component" value="Chromosome"/>
</dbReference>
<feature type="transmembrane region" description="Helical" evidence="7">
    <location>
        <begin position="305"/>
        <end position="327"/>
    </location>
</feature>
<organism evidence="9 10">
    <name type="scientific">Sulfurimonas denitrificans (strain ATCC 33889 / DSM 1251)</name>
    <name type="common">Thiomicrospira denitrificans (strain ATCC 33889 / DSM 1251)</name>
    <dbReference type="NCBI Taxonomy" id="326298"/>
    <lineage>
        <taxon>Bacteria</taxon>
        <taxon>Pseudomonadati</taxon>
        <taxon>Campylobacterota</taxon>
        <taxon>Epsilonproteobacteria</taxon>
        <taxon>Campylobacterales</taxon>
        <taxon>Sulfurimonadaceae</taxon>
        <taxon>Sulfurimonas</taxon>
    </lineage>
</organism>
<keyword evidence="6 7" id="KW-0472">Membrane</keyword>
<keyword evidence="7" id="KW-0812">Transmembrane</keyword>
<dbReference type="PANTHER" id="PTHR30224">
    <property type="entry name" value="ELECTRON TRANSPORT PROTEIN"/>
    <property type="match status" value="1"/>
</dbReference>
<evidence type="ECO:0000256" key="1">
    <source>
        <dbReference type="ARBA" id="ARBA00004236"/>
    </source>
</evidence>